<proteinExistence type="predicted"/>
<evidence type="ECO:0000313" key="2">
    <source>
        <dbReference type="Proteomes" id="UP001174909"/>
    </source>
</evidence>
<protein>
    <submittedName>
        <fullName evidence="1">Uncharacterized protein</fullName>
    </submittedName>
</protein>
<organism evidence="1 2">
    <name type="scientific">Geodia barretti</name>
    <name type="common">Barrett's horny sponge</name>
    <dbReference type="NCBI Taxonomy" id="519541"/>
    <lineage>
        <taxon>Eukaryota</taxon>
        <taxon>Metazoa</taxon>
        <taxon>Porifera</taxon>
        <taxon>Demospongiae</taxon>
        <taxon>Heteroscleromorpha</taxon>
        <taxon>Tetractinellida</taxon>
        <taxon>Astrophorina</taxon>
        <taxon>Geodiidae</taxon>
        <taxon>Geodia</taxon>
    </lineage>
</organism>
<gene>
    <name evidence="1" type="ORF">GBAR_LOCUS6616</name>
</gene>
<dbReference type="Proteomes" id="UP001174909">
    <property type="component" value="Unassembled WGS sequence"/>
</dbReference>
<accession>A0AA35RFY0</accession>
<comment type="caution">
    <text evidence="1">The sequence shown here is derived from an EMBL/GenBank/DDBJ whole genome shotgun (WGS) entry which is preliminary data.</text>
</comment>
<name>A0AA35RFY0_GEOBA</name>
<reference evidence="1" key="1">
    <citation type="submission" date="2023-03" db="EMBL/GenBank/DDBJ databases">
        <authorList>
            <person name="Steffen K."/>
            <person name="Cardenas P."/>
        </authorList>
    </citation>
    <scope>NUCLEOTIDE SEQUENCE</scope>
</reference>
<evidence type="ECO:0000313" key="1">
    <source>
        <dbReference type="EMBL" id="CAI8009946.1"/>
    </source>
</evidence>
<keyword evidence="2" id="KW-1185">Reference proteome</keyword>
<sequence length="13" mass="1625">MMRLSRQKTEKNC</sequence>
<dbReference type="EMBL" id="CASHTH010000999">
    <property type="protein sequence ID" value="CAI8009946.1"/>
    <property type="molecule type" value="Genomic_DNA"/>
</dbReference>